<dbReference type="InterPro" id="IPR007055">
    <property type="entry name" value="BON_dom"/>
</dbReference>
<dbReference type="PANTHER" id="PTHR30332">
    <property type="entry name" value="PROBABLE GENERAL SECRETION PATHWAY PROTEIN D"/>
    <property type="match status" value="1"/>
</dbReference>
<dbReference type="Pfam" id="PF13629">
    <property type="entry name" value="T2SS-T3SS_pil_N"/>
    <property type="match status" value="1"/>
</dbReference>
<gene>
    <name evidence="3" type="ORF">M2319_000835</name>
</gene>
<feature type="domain" description="BON" evidence="2">
    <location>
        <begin position="121"/>
        <end position="192"/>
    </location>
</feature>
<dbReference type="InterPro" id="IPR004846">
    <property type="entry name" value="T2SS/T3SS_dom"/>
</dbReference>
<dbReference type="Pfam" id="PF04972">
    <property type="entry name" value="BON"/>
    <property type="match status" value="1"/>
</dbReference>
<dbReference type="InterPro" id="IPR001775">
    <property type="entry name" value="GspD/PilQ"/>
</dbReference>
<reference evidence="4" key="1">
    <citation type="submission" date="2023-07" db="EMBL/GenBank/DDBJ databases">
        <title>Genome sequencing of Purple Non-Sulfur Bacteria from various extreme environments.</title>
        <authorList>
            <person name="Mayer M."/>
        </authorList>
    </citation>
    <scope>NUCLEOTIDE SEQUENCE [LARGE SCALE GENOMIC DNA]</scope>
    <source>
        <strain evidence="4">DSM 17935</strain>
    </source>
</reference>
<keyword evidence="4" id="KW-1185">Reference proteome</keyword>
<evidence type="ECO:0000313" key="3">
    <source>
        <dbReference type="EMBL" id="MCW2306516.1"/>
    </source>
</evidence>
<comment type="similarity">
    <text evidence="1">Belongs to the bacterial secretin family.</text>
</comment>
<dbReference type="RefSeq" id="WP_264600183.1">
    <property type="nucleotide sequence ID" value="NZ_JAOQNS010000002.1"/>
</dbReference>
<dbReference type="Proteomes" id="UP001209755">
    <property type="component" value="Unassembled WGS sequence"/>
</dbReference>
<evidence type="ECO:0000256" key="1">
    <source>
        <dbReference type="RuleBase" id="RU004003"/>
    </source>
</evidence>
<dbReference type="EMBL" id="JAOQNS010000002">
    <property type="protein sequence ID" value="MCW2306516.1"/>
    <property type="molecule type" value="Genomic_DNA"/>
</dbReference>
<dbReference type="InterPro" id="IPR050810">
    <property type="entry name" value="Bact_Secretion_Sys_Channel"/>
</dbReference>
<protein>
    <submittedName>
        <fullName evidence="3">Pilus assembly protein CpaC</fullName>
    </submittedName>
</protein>
<organism evidence="3 4">
    <name type="scientific">Rhodobium gokarnense</name>
    <dbReference type="NCBI Taxonomy" id="364296"/>
    <lineage>
        <taxon>Bacteria</taxon>
        <taxon>Pseudomonadati</taxon>
        <taxon>Pseudomonadota</taxon>
        <taxon>Alphaproteobacteria</taxon>
        <taxon>Hyphomicrobiales</taxon>
        <taxon>Rhodobiaceae</taxon>
        <taxon>Rhodobium</taxon>
    </lineage>
</organism>
<proteinExistence type="inferred from homology"/>
<dbReference type="PANTHER" id="PTHR30332:SF17">
    <property type="entry name" value="TYPE IV PILIATION SYSTEM PROTEIN DR_0774-RELATED"/>
    <property type="match status" value="1"/>
</dbReference>
<sequence>MVGWVKPGVRPAPSFAAALVLAFVAAFVVLAGPGTALAGSDYPKVIRISKADAGVTRPLNVGLNKSVVVELGEDVRDVLVSSPEIADAVVRNSRRVYILGVAFGQANIFLFGDGGRQIAAFDLSVEPDTGDLARMIRRVIPDSAIEVEAVNGSIVLRGSAASPVDAKRASDIAAKFVGNEVEKVVNMIAVAGKEQVHLKVTIAEVQRSIIKQLGVDLSVAGENGRVAFDLLTENPFSTNGTALSSTAGAFSYAAGGTTADATIRALQEDGVIRTLAEPTLTAISGEKADFLVGGEFPVPVGYSDGEVSIEFKSYGVSLDFTPVVLTEGNISLHVKTEVSELTNEGAITLSNTGLTIPALRVRRANTTVEMPSGSALVLAGLIKDDVRQSIAGVPGLMQVPVLGALFKSRDFQRSQTELVVFVTPYVVNPVSPKKITRPDKNFNPPSDAAGYFLNRLNRTYRIGGGETDTKYYGRFGFIYE</sequence>
<evidence type="ECO:0000259" key="2">
    <source>
        <dbReference type="PROSITE" id="PS50914"/>
    </source>
</evidence>
<dbReference type="PRINTS" id="PR00811">
    <property type="entry name" value="BCTERIALGSPD"/>
</dbReference>
<name>A0ABT3H808_9HYPH</name>
<accession>A0ABT3H808</accession>
<dbReference type="PRINTS" id="PR01032">
    <property type="entry name" value="PHAGEIV"/>
</dbReference>
<dbReference type="PROSITE" id="PS50914">
    <property type="entry name" value="BON"/>
    <property type="match status" value="1"/>
</dbReference>
<dbReference type="Pfam" id="PF00263">
    <property type="entry name" value="Secretin"/>
    <property type="match status" value="1"/>
</dbReference>
<comment type="caution">
    <text evidence="3">The sequence shown here is derived from an EMBL/GenBank/DDBJ whole genome shotgun (WGS) entry which is preliminary data.</text>
</comment>
<evidence type="ECO:0000313" key="4">
    <source>
        <dbReference type="Proteomes" id="UP001209755"/>
    </source>
</evidence>
<dbReference type="InterPro" id="IPR032789">
    <property type="entry name" value="T2SS-T3SS_pil_N"/>
</dbReference>